<dbReference type="InterPro" id="IPR050369">
    <property type="entry name" value="RBOH/FRE"/>
</dbReference>
<dbReference type="eggNOG" id="KOG0039">
    <property type="taxonomic scope" value="Eukaryota"/>
</dbReference>
<dbReference type="GO" id="GO:0006952">
    <property type="term" value="P:defense response"/>
    <property type="evidence" value="ECO:0007669"/>
    <property type="project" value="TreeGrafter"/>
</dbReference>
<keyword evidence="9 13" id="KW-1133">Transmembrane helix</keyword>
<keyword evidence="2" id="KW-0285">Flavoprotein</keyword>
<dbReference type="InterPro" id="IPR000778">
    <property type="entry name" value="Cyt_b245_heavy_chain"/>
</dbReference>
<evidence type="ECO:0000256" key="3">
    <source>
        <dbReference type="ARBA" id="ARBA00022692"/>
    </source>
</evidence>
<dbReference type="PROSITE" id="PS51384">
    <property type="entry name" value="FAD_FR"/>
    <property type="match status" value="1"/>
</dbReference>
<dbReference type="Pfam" id="PF01794">
    <property type="entry name" value="Ferric_reduct"/>
    <property type="match status" value="1"/>
</dbReference>
<comment type="subcellular location">
    <subcellularLocation>
        <location evidence="1">Membrane</location>
        <topology evidence="1">Multi-pass membrane protein</topology>
    </subcellularLocation>
</comment>
<dbReference type="Pfam" id="PF05729">
    <property type="entry name" value="NACHT"/>
    <property type="match status" value="1"/>
</dbReference>
<protein>
    <recommendedName>
        <fullName evidence="18">NAD(P)H oxidase (H(2)O(2)-forming)</fullName>
    </recommendedName>
</protein>
<feature type="transmembrane region" description="Helical" evidence="13">
    <location>
        <begin position="434"/>
        <end position="455"/>
    </location>
</feature>
<dbReference type="CDD" id="cd06186">
    <property type="entry name" value="NOX_Duox_like_FAD_NADP"/>
    <property type="match status" value="1"/>
</dbReference>
<feature type="transmembrane region" description="Helical" evidence="13">
    <location>
        <begin position="557"/>
        <end position="574"/>
    </location>
</feature>
<dbReference type="InterPro" id="IPR002048">
    <property type="entry name" value="EF_hand_dom"/>
</dbReference>
<keyword evidence="5" id="KW-0274">FAD</keyword>
<dbReference type="SUPFAM" id="SSF52540">
    <property type="entry name" value="P-loop containing nucleoside triphosphate hydrolases"/>
    <property type="match status" value="1"/>
</dbReference>
<dbReference type="Gene3D" id="3.80.10.10">
    <property type="entry name" value="Ribonuclease Inhibitor"/>
    <property type="match status" value="1"/>
</dbReference>
<dbReference type="SUPFAM" id="SSF47473">
    <property type="entry name" value="EF-hand"/>
    <property type="match status" value="2"/>
</dbReference>
<dbReference type="SFLD" id="SFLDG01169">
    <property type="entry name" value="NADPH_oxidase_subgroup_(NOX)"/>
    <property type="match status" value="1"/>
</dbReference>
<dbReference type="InterPro" id="IPR027417">
    <property type="entry name" value="P-loop_NTPase"/>
</dbReference>
<dbReference type="GO" id="GO:0042554">
    <property type="term" value="P:superoxide anion generation"/>
    <property type="evidence" value="ECO:0007669"/>
    <property type="project" value="TreeGrafter"/>
</dbReference>
<dbReference type="InterPro" id="IPR018247">
    <property type="entry name" value="EF_Hand_1_Ca_BS"/>
</dbReference>
<dbReference type="InterPro" id="IPR013130">
    <property type="entry name" value="Fe3_Rdtase_TM_dom"/>
</dbReference>
<dbReference type="InterPro" id="IPR013121">
    <property type="entry name" value="Fe_red_NAD-bd_6"/>
</dbReference>
<evidence type="ECO:0000256" key="13">
    <source>
        <dbReference type="SAM" id="Phobius"/>
    </source>
</evidence>
<dbReference type="InterPro" id="IPR011992">
    <property type="entry name" value="EF-hand-dom_pair"/>
</dbReference>
<dbReference type="SMART" id="SM00054">
    <property type="entry name" value="EFh"/>
    <property type="match status" value="4"/>
</dbReference>
<evidence type="ECO:0000256" key="2">
    <source>
        <dbReference type="ARBA" id="ARBA00022630"/>
    </source>
</evidence>
<dbReference type="PROSITE" id="PS50222">
    <property type="entry name" value="EF_HAND_2"/>
    <property type="match status" value="3"/>
</dbReference>
<feature type="transmembrane region" description="Helical" evidence="13">
    <location>
        <begin position="475"/>
        <end position="498"/>
    </location>
</feature>
<dbReference type="PROSITE" id="PS00018">
    <property type="entry name" value="EF_HAND_1"/>
    <property type="match status" value="3"/>
</dbReference>
<dbReference type="FunFam" id="3.40.50.80:FF:000012">
    <property type="entry name" value="NADPH oxidase, isoform B"/>
    <property type="match status" value="1"/>
</dbReference>
<dbReference type="InterPro" id="IPR017938">
    <property type="entry name" value="Riboflavin_synthase-like_b-brl"/>
</dbReference>
<evidence type="ECO:0000256" key="7">
    <source>
        <dbReference type="ARBA" id="ARBA00022840"/>
    </source>
</evidence>
<evidence type="ECO:0000256" key="11">
    <source>
        <dbReference type="ARBA" id="ARBA00023136"/>
    </source>
</evidence>
<dbReference type="Pfam" id="PF08022">
    <property type="entry name" value="FAD_binding_8"/>
    <property type="match status" value="1"/>
</dbReference>
<feature type="transmembrane region" description="Helical" evidence="13">
    <location>
        <begin position="510"/>
        <end position="527"/>
    </location>
</feature>
<dbReference type="Pfam" id="PF13499">
    <property type="entry name" value="EF-hand_7"/>
    <property type="match status" value="1"/>
</dbReference>
<dbReference type="SUPFAM" id="SSF52047">
    <property type="entry name" value="RNI-like"/>
    <property type="match status" value="1"/>
</dbReference>
<evidence type="ECO:0000256" key="10">
    <source>
        <dbReference type="ARBA" id="ARBA00023002"/>
    </source>
</evidence>
<evidence type="ECO:0000256" key="4">
    <source>
        <dbReference type="ARBA" id="ARBA00022741"/>
    </source>
</evidence>
<dbReference type="Gene3D" id="2.40.30.10">
    <property type="entry name" value="Translation factors"/>
    <property type="match status" value="1"/>
</dbReference>
<comment type="catalytic activity">
    <reaction evidence="12">
        <text>NADPH + 2 O2 = 2 superoxide + NADP(+) + H(+)</text>
        <dbReference type="Rhea" id="RHEA:63180"/>
        <dbReference type="ChEBI" id="CHEBI:15378"/>
        <dbReference type="ChEBI" id="CHEBI:15379"/>
        <dbReference type="ChEBI" id="CHEBI:18421"/>
        <dbReference type="ChEBI" id="CHEBI:57783"/>
        <dbReference type="ChEBI" id="CHEBI:58349"/>
    </reaction>
</comment>
<dbReference type="Pfam" id="PF08030">
    <property type="entry name" value="NAD_binding_6"/>
    <property type="match status" value="1"/>
</dbReference>
<dbReference type="GO" id="GO:0016175">
    <property type="term" value="F:superoxide-generating NAD(P)H oxidase activity"/>
    <property type="evidence" value="ECO:0007669"/>
    <property type="project" value="TreeGrafter"/>
</dbReference>
<keyword evidence="11 13" id="KW-0472">Membrane</keyword>
<dbReference type="PANTHER" id="PTHR11972:SF58">
    <property type="entry name" value="NADPH OXIDASE 5"/>
    <property type="match status" value="1"/>
</dbReference>
<evidence type="ECO:0000256" key="6">
    <source>
        <dbReference type="ARBA" id="ARBA00022837"/>
    </source>
</evidence>
<keyword evidence="4" id="KW-0547">Nucleotide-binding</keyword>
<evidence type="ECO:0000256" key="9">
    <source>
        <dbReference type="ARBA" id="ARBA00022989"/>
    </source>
</evidence>
<dbReference type="EnsemblMetazoa" id="Aqu2.1.21928_001">
    <property type="protein sequence ID" value="Aqu2.1.21928_001"/>
    <property type="gene ID" value="Aqu2.1.21928"/>
</dbReference>
<dbReference type="GO" id="GO:0005509">
    <property type="term" value="F:calcium ion binding"/>
    <property type="evidence" value="ECO:0007669"/>
    <property type="project" value="InterPro"/>
</dbReference>
<evidence type="ECO:0000256" key="1">
    <source>
        <dbReference type="ARBA" id="ARBA00004141"/>
    </source>
</evidence>
<sequence>MAVYVNHTALSVSDSSLSSTSEPTVVSTSKFRFTGSEVIKESDTVITVDENEDLSPGTSVKTTGEILEWIRRRLEGQLVATGREYVTLGDLKSAVHTDLPGFAYHLFQLIDVHQSGSISQQELIGGLSRLTVKDKKNKILSWFETLFIETAGEDQLLQPDDFKKALETNGFLDKLFLLMNISGSRKMKIPQIIDALSKLSCVDKDANWLLWFETQFLSIAGDDRQIDFEGFRKALHLSQSSFFASRFFSIFDKDGNGFISLNEMINGVTLLMNGTQLDKLKFLFQVYDVDGDGSIDYDELRIMLKSCVSESSLSIDEENLDTLTNTFFDFADADNNGSISFEELKNVFDKYPDIIDNLTISSANWLKPQKLRQDKKPFEKFWPFWLSWKHIKNYWSYFIFLSVFFMINTVLFVEAAIRYRESMFLVSIARGAGACLNFSPVVVLILMYRHIATLIRSTRLSFLFPLDKFIKLHKIVGYTIIVLSLVHFLAHLANFSFIEINDSINSNSSMVQYLFGVGTIGWVYGSAGLTGLLLLIILIIMFICSLPVVRRKGKFEVFYWSHCLYIIWYIVLILHGPHFWKWFVGPAIVFIIEKIFRSKLFHIIHYGRTFIEEVNLLPSKVTHLSITRPPNFNYQPGDYVFIQIPSITRYEWHPFTISSAPEMSDVFWLHIRGVGSWTNELYEHFNNAYNDKYTTGTPTFTGNTVDSLPRRLGTLVHRRFSFKGREKIQSQDERQPSTHTIRKYGGKYTCKSFFCDSRFEVHIDGPYGTPSSAIFQSEHAVLISSGIGVTPFASILQSIMNRFKLSKQKCPHCSHSWTGEIPSTILNLKKVDFIWINRDQRHFEWFMELLNELEMEQNEYGTLMDRFFDMHMYITSALQRTDVKALGLQMALDLIHKEKNIDLITGLKTRTQTGRPNWDKIFKELKENGYGPVTVFYCGSPVLARMIDVSQWRASIGLWNYCQAASSRPANGHHSHSFEAAVDSKSGSTTSGEKTSKLPAALSLIVSLLLSLLRYVKLNFIPPTATIGSSSDLIYYLVLLLLLLLSGDVELNPGPMIDDQPDIFLLLQWLEPLVDWQSFGLLLPGITQDEITIIEQVDTKYQKLALFTKWLNTDPTATWRDVLNALTKREEIILLQTITDQLQVHQCTGGDTDAPTSTVPAVSTVLSSVSVINKPVTSTTSGNTPSAILRMNYAILVDAVTNNLYRVTNGLYAKGLIPMETINNIQTAASSDIVKSGQLMSVIQQQFESSLNPEQYLIDICHVLINQQHRILTDIATSVLHQLGQSIPDNVSSHTVLPSPVDDISNTPVTNIRGQSDVAKPISSIPDDVQGYADNMRQHYKHQPIVATDWPPRIGKDFFGRLALVEKQDSSTQAKSAWHMLRGQIDKTVKLTENKEISVEDVLQSTNSSLSLRVVIDGPPGIGKTTLCRKLLNIWSNGTLLHQQYDLVLYCPLRNSKIATATTLADLFVRQRYEVPMVAEWFEKRNGEGLLIIFDGWDELSEQLRQSSLAASIICKEKLDQCSVIVTSRSYASSSLLKMDTLSRHVQVIGFFEKEISTVIIQTLQKDTKLAQELIHEKEQHDNFIFTKSHFTTTQSSKDSQLAVKLINDLKVRNDVQSLCYVPLVCSMVILVYCKEGGHLPTTLTQLYENFILQTIRRHVKRHDINPHTLGSLSSLPSQLAKPLQEMCQLAYTNLANTRMTFSSHQLQSLSEAVKEDYLGLMTRFTEYDEEKYQFLHLSIQEFLTAWWIAKHEKKTEEVFKDHFDDDHFQMCLRFVAGLTHLEHESYQQYFNKQQLDLQCKRKPLFGFETCYTFYQNPEIRTMHDVKSDHIRSDDFDSVPILLLQLLYESQNTTLCQVLAQSINNHSLCLYRDRVSLSLFDWLCLSYCINNSNTTWNHLHLGTLSNQSLSVFTAGLTNNSLQTQCKRLEILHLMMYRLTIPTVDNTYYTDKCTELEKCIEINSTLQEMKIEYRGKNEITSTIISVIRGVTRNKTITSLAMHVLARPPPQPDGVIEQLLKHNNTLQALSLAIHDKLLPSSLNIVEVNTPLTALEIGKWSSELMTSSLLPHIKGLHCLILHDDPYPPHLLFLSHPSLHTLTLPLDSAESAIKLFTILQTNTTLKALSVEIKEERVYTSSMGTSLQDMLTQNQTLKYLEIHNSYKDTIPSSFLSFLTTGLRHNTNLQQLSISIPLNEEIRTFINVISQKNNFTELKVNFELDQSYSNCSKEEKEQIMTPLFYEQVLPAVTNMLQSHTTIRLLRIECRGINEESSQPNWIEL</sequence>
<keyword evidence="3 13" id="KW-0812">Transmembrane</keyword>
<feature type="transmembrane region" description="Helical" evidence="13">
    <location>
        <begin position="533"/>
        <end position="550"/>
    </location>
</feature>
<keyword evidence="7" id="KW-0067">ATP-binding</keyword>
<dbReference type="OrthoDB" id="167398at2759"/>
<dbReference type="SUPFAM" id="SSF63380">
    <property type="entry name" value="Riboflavin synthase domain-like"/>
    <property type="match status" value="1"/>
</dbReference>
<dbReference type="InterPro" id="IPR013112">
    <property type="entry name" value="FAD-bd_8"/>
</dbReference>
<dbReference type="FunFam" id="2.40.30.10:FF:000056">
    <property type="entry name" value="NADPH oxidase 5"/>
    <property type="match status" value="1"/>
</dbReference>
<dbReference type="InParanoid" id="A0A1X7U315"/>
<dbReference type="PANTHER" id="PTHR11972">
    <property type="entry name" value="NADPH OXIDASE"/>
    <property type="match status" value="1"/>
</dbReference>
<dbReference type="SUPFAM" id="SSF52343">
    <property type="entry name" value="Ferredoxin reductase-like, C-terminal NADP-linked domain"/>
    <property type="match status" value="1"/>
</dbReference>
<dbReference type="Pfam" id="PF13202">
    <property type="entry name" value="EF-hand_5"/>
    <property type="match status" value="1"/>
</dbReference>
<evidence type="ECO:0000256" key="5">
    <source>
        <dbReference type="ARBA" id="ARBA00022827"/>
    </source>
</evidence>
<evidence type="ECO:0000259" key="15">
    <source>
        <dbReference type="PROSITE" id="PS50837"/>
    </source>
</evidence>
<proteinExistence type="predicted"/>
<dbReference type="InterPro" id="IPR007111">
    <property type="entry name" value="NACHT_NTPase"/>
</dbReference>
<dbReference type="GO" id="GO:0043020">
    <property type="term" value="C:NADPH oxidase complex"/>
    <property type="evidence" value="ECO:0007669"/>
    <property type="project" value="TreeGrafter"/>
</dbReference>
<dbReference type="PRINTS" id="PR00466">
    <property type="entry name" value="GP91PHOX"/>
</dbReference>
<feature type="domain" description="EF-hand" evidence="14">
    <location>
        <begin position="319"/>
        <end position="354"/>
    </location>
</feature>
<name>A0A1X7U315_AMPQE</name>
<dbReference type="Gene3D" id="3.40.50.80">
    <property type="entry name" value="Nucleotide-binding domain of ferredoxin-NADP reductase (FNR) module"/>
    <property type="match status" value="1"/>
</dbReference>
<feature type="domain" description="EF-hand" evidence="14">
    <location>
        <begin position="239"/>
        <end position="274"/>
    </location>
</feature>
<dbReference type="STRING" id="400682.A0A1X7U315"/>
<keyword evidence="6" id="KW-0106">Calcium</keyword>
<feature type="transmembrane region" description="Helical" evidence="13">
    <location>
        <begin position="394"/>
        <end position="413"/>
    </location>
</feature>
<evidence type="ECO:0000259" key="14">
    <source>
        <dbReference type="PROSITE" id="PS50222"/>
    </source>
</evidence>
<dbReference type="PROSITE" id="PS50837">
    <property type="entry name" value="NACHT"/>
    <property type="match status" value="1"/>
</dbReference>
<organism evidence="17">
    <name type="scientific">Amphimedon queenslandica</name>
    <name type="common">Sponge</name>
    <dbReference type="NCBI Taxonomy" id="400682"/>
    <lineage>
        <taxon>Eukaryota</taxon>
        <taxon>Metazoa</taxon>
        <taxon>Porifera</taxon>
        <taxon>Demospongiae</taxon>
        <taxon>Heteroscleromorpha</taxon>
        <taxon>Haplosclerida</taxon>
        <taxon>Niphatidae</taxon>
        <taxon>Amphimedon</taxon>
    </lineage>
</organism>
<dbReference type="Gene3D" id="3.40.50.300">
    <property type="entry name" value="P-loop containing nucleotide triphosphate hydrolases"/>
    <property type="match status" value="1"/>
</dbReference>
<dbReference type="GO" id="GO:0005524">
    <property type="term" value="F:ATP binding"/>
    <property type="evidence" value="ECO:0007669"/>
    <property type="project" value="UniProtKB-KW"/>
</dbReference>
<dbReference type="InterPro" id="IPR017927">
    <property type="entry name" value="FAD-bd_FR_type"/>
</dbReference>
<keyword evidence="10" id="KW-0560">Oxidoreductase</keyword>
<dbReference type="CDD" id="cd00051">
    <property type="entry name" value="EFh"/>
    <property type="match status" value="1"/>
</dbReference>
<keyword evidence="8" id="KW-0521">NADP</keyword>
<feature type="domain" description="NACHT" evidence="15">
    <location>
        <begin position="1412"/>
        <end position="1532"/>
    </location>
</feature>
<feature type="domain" description="FAD-binding FR-type" evidence="16">
    <location>
        <begin position="593"/>
        <end position="773"/>
    </location>
</feature>
<evidence type="ECO:0000313" key="17">
    <source>
        <dbReference type="EnsemblMetazoa" id="Aqu2.1.21928_001"/>
    </source>
</evidence>
<evidence type="ECO:0000256" key="12">
    <source>
        <dbReference type="ARBA" id="ARBA00049908"/>
    </source>
</evidence>
<dbReference type="InterPro" id="IPR032675">
    <property type="entry name" value="LRR_dom_sf"/>
</dbReference>
<evidence type="ECO:0000256" key="8">
    <source>
        <dbReference type="ARBA" id="ARBA00022857"/>
    </source>
</evidence>
<accession>A0A1X7U315</accession>
<dbReference type="Gene3D" id="1.10.238.10">
    <property type="entry name" value="EF-hand"/>
    <property type="match status" value="1"/>
</dbReference>
<evidence type="ECO:0008006" key="18">
    <source>
        <dbReference type="Google" id="ProtNLM"/>
    </source>
</evidence>
<reference evidence="17" key="1">
    <citation type="submission" date="2017-05" db="UniProtKB">
        <authorList>
            <consortium name="EnsemblMetazoa"/>
        </authorList>
    </citation>
    <scope>IDENTIFICATION</scope>
</reference>
<feature type="domain" description="EF-hand" evidence="14">
    <location>
        <begin position="275"/>
        <end position="310"/>
    </location>
</feature>
<dbReference type="InterPro" id="IPR039261">
    <property type="entry name" value="FNR_nucleotide-bd"/>
</dbReference>
<evidence type="ECO:0000259" key="16">
    <source>
        <dbReference type="PROSITE" id="PS51384"/>
    </source>
</evidence>